<proteinExistence type="predicted"/>
<evidence type="ECO:0000256" key="1">
    <source>
        <dbReference type="SAM" id="MobiDB-lite"/>
    </source>
</evidence>
<dbReference type="InParanoid" id="A0A7E5W069"/>
<accession>A0A7E5W069</accession>
<dbReference type="InterPro" id="IPR036397">
    <property type="entry name" value="RNaseH_sf"/>
</dbReference>
<gene>
    <name evidence="4" type="primary">LOC113498183</name>
</gene>
<dbReference type="InterPro" id="IPR005312">
    <property type="entry name" value="DUF1759"/>
</dbReference>
<dbReference type="Gene3D" id="3.30.70.270">
    <property type="match status" value="1"/>
</dbReference>
<dbReference type="Gene3D" id="3.10.10.10">
    <property type="entry name" value="HIV Type 1 Reverse Transcriptase, subunit A, domain 1"/>
    <property type="match status" value="1"/>
</dbReference>
<feature type="compositionally biased region" description="Polar residues" evidence="1">
    <location>
        <begin position="189"/>
        <end position="199"/>
    </location>
</feature>
<protein>
    <submittedName>
        <fullName evidence="4">Uncharacterized protein LOC113498183</fullName>
    </submittedName>
</protein>
<feature type="region of interest" description="Disordered" evidence="1">
    <location>
        <begin position="261"/>
        <end position="319"/>
    </location>
</feature>
<feature type="compositionally biased region" description="Polar residues" evidence="1">
    <location>
        <begin position="283"/>
        <end position="293"/>
    </location>
</feature>
<evidence type="ECO:0000259" key="2">
    <source>
        <dbReference type="PROSITE" id="PS50994"/>
    </source>
</evidence>
<dbReference type="InterPro" id="IPR012337">
    <property type="entry name" value="RNaseH-like_sf"/>
</dbReference>
<dbReference type="PANTHER" id="PTHR47331">
    <property type="entry name" value="PHD-TYPE DOMAIN-CONTAINING PROTEIN"/>
    <property type="match status" value="1"/>
</dbReference>
<dbReference type="OrthoDB" id="5983986at2759"/>
<dbReference type="GO" id="GO:0042575">
    <property type="term" value="C:DNA polymerase complex"/>
    <property type="evidence" value="ECO:0007669"/>
    <property type="project" value="UniProtKB-ARBA"/>
</dbReference>
<feature type="region of interest" description="Disordered" evidence="1">
    <location>
        <begin position="1956"/>
        <end position="1986"/>
    </location>
</feature>
<dbReference type="Pfam" id="PF05380">
    <property type="entry name" value="Peptidase_A17"/>
    <property type="match status" value="1"/>
</dbReference>
<dbReference type="Pfam" id="PF18701">
    <property type="entry name" value="DUF5641"/>
    <property type="match status" value="1"/>
</dbReference>
<feature type="compositionally biased region" description="Basic and acidic residues" evidence="1">
    <location>
        <begin position="1971"/>
        <end position="1986"/>
    </location>
</feature>
<dbReference type="PANTHER" id="PTHR47331:SF1">
    <property type="entry name" value="GAG-LIKE PROTEIN"/>
    <property type="match status" value="1"/>
</dbReference>
<dbReference type="GO" id="GO:0071897">
    <property type="term" value="P:DNA biosynthetic process"/>
    <property type="evidence" value="ECO:0007669"/>
    <property type="project" value="UniProtKB-ARBA"/>
</dbReference>
<dbReference type="InterPro" id="IPR040676">
    <property type="entry name" value="DUF5641"/>
</dbReference>
<dbReference type="GO" id="GO:0015074">
    <property type="term" value="P:DNA integration"/>
    <property type="evidence" value="ECO:0007669"/>
    <property type="project" value="InterPro"/>
</dbReference>
<dbReference type="CDD" id="cd01644">
    <property type="entry name" value="RT_pepA17"/>
    <property type="match status" value="1"/>
</dbReference>
<dbReference type="GO" id="GO:0003676">
    <property type="term" value="F:nucleic acid binding"/>
    <property type="evidence" value="ECO:0007669"/>
    <property type="project" value="InterPro"/>
</dbReference>
<feature type="region of interest" description="Disordered" evidence="1">
    <location>
        <begin position="137"/>
        <end position="239"/>
    </location>
</feature>
<feature type="domain" description="Integrase catalytic" evidence="2">
    <location>
        <begin position="1660"/>
        <end position="1842"/>
    </location>
</feature>
<evidence type="ECO:0000313" key="3">
    <source>
        <dbReference type="Proteomes" id="UP000322000"/>
    </source>
</evidence>
<dbReference type="InterPro" id="IPR008042">
    <property type="entry name" value="Retrotrans_Pao"/>
</dbReference>
<feature type="compositionally biased region" description="Low complexity" evidence="1">
    <location>
        <begin position="300"/>
        <end position="318"/>
    </location>
</feature>
<dbReference type="Pfam" id="PF03564">
    <property type="entry name" value="DUF1759"/>
    <property type="match status" value="1"/>
</dbReference>
<dbReference type="InterPro" id="IPR043128">
    <property type="entry name" value="Rev_trsase/Diguanyl_cyclase"/>
</dbReference>
<feature type="compositionally biased region" description="Basic residues" evidence="1">
    <location>
        <begin position="137"/>
        <end position="152"/>
    </location>
</feature>
<organism evidence="3 4">
    <name type="scientific">Trichoplusia ni</name>
    <name type="common">Cabbage looper</name>
    <dbReference type="NCBI Taxonomy" id="7111"/>
    <lineage>
        <taxon>Eukaryota</taxon>
        <taxon>Metazoa</taxon>
        <taxon>Ecdysozoa</taxon>
        <taxon>Arthropoda</taxon>
        <taxon>Hexapoda</taxon>
        <taxon>Insecta</taxon>
        <taxon>Pterygota</taxon>
        <taxon>Neoptera</taxon>
        <taxon>Endopterygota</taxon>
        <taxon>Lepidoptera</taxon>
        <taxon>Glossata</taxon>
        <taxon>Ditrysia</taxon>
        <taxon>Noctuoidea</taxon>
        <taxon>Noctuidae</taxon>
        <taxon>Plusiinae</taxon>
        <taxon>Trichoplusia</taxon>
    </lineage>
</organism>
<dbReference type="SUPFAM" id="SSF53098">
    <property type="entry name" value="Ribonuclease H-like"/>
    <property type="match status" value="1"/>
</dbReference>
<feature type="compositionally biased region" description="Acidic residues" evidence="1">
    <location>
        <begin position="262"/>
        <end position="274"/>
    </location>
</feature>
<dbReference type="RefSeq" id="XP_026733927.1">
    <property type="nucleotide sequence ID" value="XM_026878126.1"/>
</dbReference>
<dbReference type="KEGG" id="tnl:113498183"/>
<dbReference type="InterPro" id="IPR043502">
    <property type="entry name" value="DNA/RNA_pol_sf"/>
</dbReference>
<feature type="compositionally biased region" description="Basic residues" evidence="1">
    <location>
        <begin position="47"/>
        <end position="68"/>
    </location>
</feature>
<dbReference type="InterPro" id="IPR041588">
    <property type="entry name" value="Integrase_H2C2"/>
</dbReference>
<dbReference type="PROSITE" id="PS50994">
    <property type="entry name" value="INTEGRASE"/>
    <property type="match status" value="1"/>
</dbReference>
<dbReference type="InterPro" id="IPR001584">
    <property type="entry name" value="Integrase_cat-core"/>
</dbReference>
<dbReference type="SUPFAM" id="SSF56672">
    <property type="entry name" value="DNA/RNA polymerases"/>
    <property type="match status" value="1"/>
</dbReference>
<feature type="region of interest" description="Disordered" evidence="1">
    <location>
        <begin position="1"/>
        <end position="86"/>
    </location>
</feature>
<name>A0A7E5W069_TRINI</name>
<dbReference type="Proteomes" id="UP000322000">
    <property type="component" value="Chromosome 10"/>
</dbReference>
<keyword evidence="3" id="KW-1185">Reference proteome</keyword>
<dbReference type="Gene3D" id="3.30.420.10">
    <property type="entry name" value="Ribonuclease H-like superfamily/Ribonuclease H"/>
    <property type="match status" value="1"/>
</dbReference>
<evidence type="ECO:0000313" key="4">
    <source>
        <dbReference type="RefSeq" id="XP_026733927.1"/>
    </source>
</evidence>
<sequence>MRPTPRVDTFGGNTARRADQQEEIGSPRRLQQQRRLGYNEGAPGHQRSPKGHQPKNRRQKRHARHTLRGKGPQGRNTTEAIIRGHRYDLGDRQQRRDCDRFYSHRDYRHGNYRVYIRLRDDSHHAVIGNRRDLRHRRHLGRHRDRRHHRRGRNSNQRAYGLGLRCYHAARSRRQEDEHEPPAGGVTAGVNKNRTEASTVKRNRKDATGPHETGGPTSPRAPSKRGGGGGSTHSKKAQRIAKAKEELLRLQVELAAAKLAALETEDTEDEDEEGDVSITEVNEKVSNWLDTNKNTAEEDATPQQKTQQPAQPTPAGGPADFSQLAEAITFAVKAAQRPKFIELPIFSGAHQEWLPFRAAYYETASSYSPIENTNRLRRNLKGRAREAVEGLLITSAAPEEVMKTLESRFGRPEAIAMVEMEALRGLPRLTESPRDICIFSTKVSNIVATLKTLSCLNYLYNPEICKSLVDKLTPTLKYRYFDYAASQQKSEPDLVKMERFLRREAELCGPYALPEQVAAPPTVRKPQRVNNVQTFTPKCPACDETGHNTQDCAEFKKKDNSGRWDLAKARKLCFRCLRYRNKTHSCKPKPCGIDNCKYFHNRLLHFERSTEKIPTEEQDKEVINSAWTATRKQSYLKIVPLKVKGPKGVVDTFALLDDGSTVTLIDEEVAKEIGATGPVDPLRIETINELKTSEAASRRVTFRLKGMNGHEERVRARTVKNLQVSSQKVSREVVQDCKHLTDLMGHLTYDQAKPRLLIGQDNWHLLVTTRIRRGDQHQPVASLTPLGWVLHGSQTRTMKHAIDYVSHITEESPEDDLEAMVKKYFEMDSLCIVPKKPTTDPEQQALRVLEKTTRRIGEGRYETGLLWKQEDISFPNNYCNAVKRLENIERKLDRDPKLKQKYNEQMEALVAKGYAERAPADKNPKKTWYLPHFAVINPMKPEKLRVVHDAAAKTRGVALNDMLLKGPDLMQSLPGVVMRFRQHQIAVTADIKEMFMQVKLREADRDSLRYVWRGNRRDDQPPEEYRMTSLIFGASSSPSTAIYVKNLNAKEHEATHPEAAAAIIEKHYVDDYLDSFRSLEDAVRIAKGVRDIHAKACFELKQWKSNSTLLLQELGEEELIEDMELYKTEEKTERVLGVIWKLNTDELTFNLNLARVPTTLLEGETPTKREALRIVMSLFDPLGFASPVTIRAKQLLQEVWRRGTAWDDPIDEDLAEQWTTWLTHLQKLRDVKIPRRYLNYSDAASIQLHIFTDASESAYSAVLYWRTKTPDGEVKLSLIVAKAKVAPLKLTSIPRLELQAAVMGTRLADSVIEEHERKPDCKVFWTDSKTVLTWIRTGSRTYKPYVAHRLAAIEESTKVNEWRWVPTKLNVADDATRDVPLTFDKDHRWYKGPDFLYEEEDQWPVETDTKKIEDTSGEEKVNHVANKRELRLTEGLPEASRFSNWHRLRYTTARVLLFIELCRRNKESVNYRRTKKNKEQDPNWNKIARKTSSTNETQKKTTTKINRKFLPVSAENLKQAEELLMRASQEESFAEEIANLRSGKPVNKESRLHQLSVTCVDGALRLRSRIKAVKYMPEDFKSPMIIDGDHPIVKTWIRAIHQQLHHAGVEATVNECRQQYWVLRLRPTTRSVLRQCLFCRMKTGTPPHPRTGDLPQCRLAHHKRPFTYTGVDYFGPLSVTVGRTRQKRYVAIFTCLTTRAIHLEIAGSLSTDSAVMAVRRMISRRGCPTEIWSDNGTNLKGAEKELRQQIDEATAEEAAKRTIAWRFIPPGAPFMGGAWERMVRSVKTALAATLHERHPTEEVLSTLLAEVEYTVNSRPLTHVSVSPEDPEALTPNHFLLGGQGRVPLPGSFTDKDVASRSSWRAAQRLADLFWTRWVREYLPELQHRREPHGRGPAVQVNDLVQIVDANLPRNVWVRGRVIDTYPGPDGVVRAVDIRTKGGVLRRPVRKLVILPLHDDGPAHGGDATSSHGGRDVRDSVNSLREKV</sequence>
<dbReference type="Pfam" id="PF17921">
    <property type="entry name" value="Integrase_H2C2"/>
    <property type="match status" value="1"/>
</dbReference>
<reference evidence="4" key="1">
    <citation type="submission" date="2025-08" db="UniProtKB">
        <authorList>
            <consortium name="RefSeq"/>
        </authorList>
    </citation>
    <scope>IDENTIFICATION</scope>
</reference>
<dbReference type="GeneID" id="113498183"/>